<evidence type="ECO:0000313" key="2">
    <source>
        <dbReference type="EMBL" id="SEN36083.1"/>
    </source>
</evidence>
<evidence type="ECO:0000313" key="3">
    <source>
        <dbReference type="Proteomes" id="UP000198809"/>
    </source>
</evidence>
<dbReference type="Proteomes" id="UP000683429">
    <property type="component" value="Chromosome"/>
</dbReference>
<organism evidence="2 3">
    <name type="scientific">Paenibacillus sophorae</name>
    <dbReference type="NCBI Taxonomy" id="1333845"/>
    <lineage>
        <taxon>Bacteria</taxon>
        <taxon>Bacillati</taxon>
        <taxon>Bacillota</taxon>
        <taxon>Bacilli</taxon>
        <taxon>Bacillales</taxon>
        <taxon>Paenibacillaceae</taxon>
        <taxon>Paenibacillus</taxon>
    </lineage>
</organism>
<gene>
    <name evidence="1" type="ORF">KP014_18940</name>
    <name evidence="2" type="ORF">SAMN04487895_101277</name>
</gene>
<reference evidence="1 4" key="2">
    <citation type="submission" date="2021-06" db="EMBL/GenBank/DDBJ databases">
        <title>Whole genome sequence of Paenibacillus sophorae DSM23020 for comparative genomics.</title>
        <authorList>
            <person name="Kim M.-J."/>
            <person name="Lee G."/>
            <person name="Shin J.-H."/>
        </authorList>
    </citation>
    <scope>NUCLEOTIDE SEQUENCE [LARGE SCALE GENOMIC DNA]</scope>
    <source>
        <strain evidence="1 4">DSM 23020</strain>
    </source>
</reference>
<dbReference type="SUPFAM" id="SSF69318">
    <property type="entry name" value="Integrin alpha N-terminal domain"/>
    <property type="match status" value="1"/>
</dbReference>
<dbReference type="RefSeq" id="WP_175491737.1">
    <property type="nucleotide sequence ID" value="NZ_CP076607.1"/>
</dbReference>
<dbReference type="AlphaFoldDB" id="A0A1H8FWE8"/>
<dbReference type="EMBL" id="FODH01000001">
    <property type="protein sequence ID" value="SEN36083.1"/>
    <property type="molecule type" value="Genomic_DNA"/>
</dbReference>
<accession>A0A1H8FWE8</accession>
<dbReference type="STRING" id="1333845.SAMN04487895_101277"/>
<name>A0A1H8FWE8_9BACL</name>
<proteinExistence type="predicted"/>
<protein>
    <submittedName>
        <fullName evidence="1">VCBS repeat-containing protein</fullName>
    </submittedName>
</protein>
<sequence length="449" mass="50000">MLIIQSLRRHRSRRSAADVSDFRLPAAMPALWRLGAGILALSLLSGCTFISDPISRMKSPRLSEDKATLMAAINSLKLIRPTNDDDSSIRTEDLNGDGIPETLVFYETPGEAVLIHGLILEKQGGSWVKKLTFDGAGTALESVEIRDVTGDGKPEIIVGYSRGDEGLQKGLVVYSYSGTSLEETLTLPYTKYVIDDLNGDGMDDITVVSLKRNESSTLTTYQYNGGFKELDRLENLDPYINNYYNIVVGKVAKGKEGIVLDAAVNSHSAYSYMIVMENNRFRVVLSGDDSTFKDRRISSGDIDGDGIIEIGLMERPSGWENFEADAVPWFYSYYQWDGKEGLAFALQQYRDPSDRFTLNFPPSWHGTVTVDTKSVKDRYLKFIMSDTGETVAEISFFSTEEWDQVKGEGWELWGRDADKIIGYRGKLEQNADGIKKGNTTVPAERKGIN</sequence>
<reference evidence="2 3" key="1">
    <citation type="submission" date="2016-10" db="EMBL/GenBank/DDBJ databases">
        <authorList>
            <person name="de Groot N.N."/>
        </authorList>
    </citation>
    <scope>NUCLEOTIDE SEQUENCE [LARGE SCALE GENOMIC DNA]</scope>
    <source>
        <strain evidence="2 3">CGMCC 1.10238</strain>
    </source>
</reference>
<keyword evidence="4" id="KW-1185">Reference proteome</keyword>
<evidence type="ECO:0000313" key="4">
    <source>
        <dbReference type="Proteomes" id="UP000683429"/>
    </source>
</evidence>
<dbReference type="InterPro" id="IPR028994">
    <property type="entry name" value="Integrin_alpha_N"/>
</dbReference>
<dbReference type="Proteomes" id="UP000198809">
    <property type="component" value="Unassembled WGS sequence"/>
</dbReference>
<dbReference type="Gene3D" id="2.130.10.130">
    <property type="entry name" value="Integrin alpha, N-terminal"/>
    <property type="match status" value="1"/>
</dbReference>
<evidence type="ECO:0000313" key="1">
    <source>
        <dbReference type="EMBL" id="QWU14007.1"/>
    </source>
</evidence>
<dbReference type="EMBL" id="CP076607">
    <property type="protein sequence ID" value="QWU14007.1"/>
    <property type="molecule type" value="Genomic_DNA"/>
</dbReference>